<sequence>MIHATCSSSNIKILKKETSLSLDPNILLISLIFSESFVTSANHDGGPRSYNLIPDYMRHVQSIHFFKSMLKNWIASIPRYQVHQYIDVKNIYYGTK</sequence>
<dbReference type="Proteomes" id="UP000410492">
    <property type="component" value="Unassembled WGS sequence"/>
</dbReference>
<protein>
    <submittedName>
        <fullName evidence="1">Uncharacterized protein</fullName>
    </submittedName>
</protein>
<gene>
    <name evidence="1" type="ORF">CALMAC_LOCUS13612</name>
</gene>
<dbReference type="EMBL" id="CAACVG010009725">
    <property type="protein sequence ID" value="VEN53988.1"/>
    <property type="molecule type" value="Genomic_DNA"/>
</dbReference>
<name>A0A653D1C9_CALMS</name>
<evidence type="ECO:0000313" key="1">
    <source>
        <dbReference type="EMBL" id="VEN53988.1"/>
    </source>
</evidence>
<evidence type="ECO:0000313" key="2">
    <source>
        <dbReference type="Proteomes" id="UP000410492"/>
    </source>
</evidence>
<dbReference type="AlphaFoldDB" id="A0A653D1C9"/>
<reference evidence="1 2" key="1">
    <citation type="submission" date="2019-01" db="EMBL/GenBank/DDBJ databases">
        <authorList>
            <person name="Sayadi A."/>
        </authorList>
    </citation>
    <scope>NUCLEOTIDE SEQUENCE [LARGE SCALE GENOMIC DNA]</scope>
</reference>
<keyword evidence="2" id="KW-1185">Reference proteome</keyword>
<organism evidence="1 2">
    <name type="scientific">Callosobruchus maculatus</name>
    <name type="common">Southern cowpea weevil</name>
    <name type="synonym">Pulse bruchid</name>
    <dbReference type="NCBI Taxonomy" id="64391"/>
    <lineage>
        <taxon>Eukaryota</taxon>
        <taxon>Metazoa</taxon>
        <taxon>Ecdysozoa</taxon>
        <taxon>Arthropoda</taxon>
        <taxon>Hexapoda</taxon>
        <taxon>Insecta</taxon>
        <taxon>Pterygota</taxon>
        <taxon>Neoptera</taxon>
        <taxon>Endopterygota</taxon>
        <taxon>Coleoptera</taxon>
        <taxon>Polyphaga</taxon>
        <taxon>Cucujiformia</taxon>
        <taxon>Chrysomeloidea</taxon>
        <taxon>Chrysomelidae</taxon>
        <taxon>Bruchinae</taxon>
        <taxon>Bruchini</taxon>
        <taxon>Callosobruchus</taxon>
    </lineage>
</organism>
<accession>A0A653D1C9</accession>
<proteinExistence type="predicted"/>